<dbReference type="STRING" id="181874.A0A409VCN0"/>
<organism evidence="1 2">
    <name type="scientific">Panaeolus cyanescens</name>
    <dbReference type="NCBI Taxonomy" id="181874"/>
    <lineage>
        <taxon>Eukaryota</taxon>
        <taxon>Fungi</taxon>
        <taxon>Dikarya</taxon>
        <taxon>Basidiomycota</taxon>
        <taxon>Agaricomycotina</taxon>
        <taxon>Agaricomycetes</taxon>
        <taxon>Agaricomycetidae</taxon>
        <taxon>Agaricales</taxon>
        <taxon>Agaricineae</taxon>
        <taxon>Galeropsidaceae</taxon>
        <taxon>Panaeolus</taxon>
    </lineage>
</organism>
<dbReference type="InParanoid" id="A0A409VCN0"/>
<evidence type="ECO:0000313" key="1">
    <source>
        <dbReference type="EMBL" id="PPQ62835.1"/>
    </source>
</evidence>
<dbReference type="InterPro" id="IPR003448">
    <property type="entry name" value="Mopterin_biosynth_MoaE"/>
</dbReference>
<evidence type="ECO:0000313" key="2">
    <source>
        <dbReference type="Proteomes" id="UP000284842"/>
    </source>
</evidence>
<gene>
    <name evidence="1" type="ORF">CVT24_000529</name>
</gene>
<accession>A0A409VCN0</accession>
<name>A0A409VCN0_9AGAR</name>
<dbReference type="Pfam" id="PF02391">
    <property type="entry name" value="MoaE"/>
    <property type="match status" value="1"/>
</dbReference>
<dbReference type="CDD" id="cd00756">
    <property type="entry name" value="MoaE"/>
    <property type="match status" value="1"/>
</dbReference>
<dbReference type="SUPFAM" id="SSF54690">
    <property type="entry name" value="Molybdopterin synthase subunit MoaE"/>
    <property type="match status" value="1"/>
</dbReference>
<dbReference type="InterPro" id="IPR036563">
    <property type="entry name" value="MoaE_sf"/>
</dbReference>
<comment type="caution">
    <text evidence="1">The sequence shown here is derived from an EMBL/GenBank/DDBJ whole genome shotgun (WGS) entry which is preliminary data.</text>
</comment>
<dbReference type="Proteomes" id="UP000284842">
    <property type="component" value="Unassembled WGS sequence"/>
</dbReference>
<proteinExistence type="predicted"/>
<reference evidence="1 2" key="1">
    <citation type="journal article" date="2018" name="Evol. Lett.">
        <title>Horizontal gene cluster transfer increased hallucinogenic mushroom diversity.</title>
        <authorList>
            <person name="Reynolds H.T."/>
            <person name="Vijayakumar V."/>
            <person name="Gluck-Thaler E."/>
            <person name="Korotkin H.B."/>
            <person name="Matheny P.B."/>
            <person name="Slot J.C."/>
        </authorList>
    </citation>
    <scope>NUCLEOTIDE SEQUENCE [LARGE SCALE GENOMIC DNA]</scope>
    <source>
        <strain evidence="1 2">2629</strain>
    </source>
</reference>
<dbReference type="GO" id="GO:0006777">
    <property type="term" value="P:Mo-molybdopterin cofactor biosynthetic process"/>
    <property type="evidence" value="ECO:0007669"/>
    <property type="project" value="InterPro"/>
</dbReference>
<keyword evidence="2" id="KW-1185">Reference proteome</keyword>
<dbReference type="AlphaFoldDB" id="A0A409VCN0"/>
<dbReference type="OrthoDB" id="5531344at2759"/>
<dbReference type="Gene3D" id="3.90.1170.40">
    <property type="entry name" value="Molybdopterin biosynthesis MoaE subunit"/>
    <property type="match status" value="1"/>
</dbReference>
<dbReference type="EMBL" id="NHTK01006137">
    <property type="protein sequence ID" value="PPQ62835.1"/>
    <property type="molecule type" value="Genomic_DNA"/>
</dbReference>
<sequence length="169" mass="18606">MSSSPASIDAEYNSPNVVCRITYTPLDSQSIIASVQDDGAGATAVFIGTTRNSFKSKVVTRLEYQAYSKLAIKTMTDIANLVMQNTSRSQHQPEGQCTPAIIKCAIHHRLGTVPVGEPSIVIAVSSPHRKEAFDACEEILEQVKKKAQIWKREYYEGEDDANAEWKTNA</sequence>
<protein>
    <submittedName>
        <fullName evidence="1">Uncharacterized protein</fullName>
    </submittedName>
</protein>
<dbReference type="PANTHER" id="PTHR23404">
    <property type="entry name" value="MOLYBDOPTERIN SYNTHASE RELATED"/>
    <property type="match status" value="1"/>
</dbReference>